<protein>
    <submittedName>
        <fullName evidence="1">Uncharacterized protein</fullName>
    </submittedName>
</protein>
<evidence type="ECO:0000313" key="2">
    <source>
        <dbReference type="Proteomes" id="UP000827724"/>
    </source>
</evidence>
<proteinExistence type="predicted"/>
<comment type="caution">
    <text evidence="1">The sequence shown here is derived from an EMBL/GenBank/DDBJ whole genome shotgun (WGS) entry which is preliminary data.</text>
</comment>
<dbReference type="AlphaFoldDB" id="A0A9P8TYM6"/>
<dbReference type="Proteomes" id="UP000827724">
    <property type="component" value="Unassembled WGS sequence"/>
</dbReference>
<reference evidence="1" key="1">
    <citation type="submission" date="2021-08" db="EMBL/GenBank/DDBJ databases">
        <title>Chromosome-Level Trichoderma cornu-damae using Hi-C Data.</title>
        <authorList>
            <person name="Kim C.S."/>
        </authorList>
    </citation>
    <scope>NUCLEOTIDE SEQUENCE</scope>
    <source>
        <strain evidence="1">KA19-0412C</strain>
    </source>
</reference>
<name>A0A9P8TYM6_9HYPO</name>
<accession>A0A9P8TYM6</accession>
<evidence type="ECO:0000313" key="1">
    <source>
        <dbReference type="EMBL" id="KAH6610009.1"/>
    </source>
</evidence>
<organism evidence="1 2">
    <name type="scientific">Trichoderma cornu-damae</name>
    <dbReference type="NCBI Taxonomy" id="654480"/>
    <lineage>
        <taxon>Eukaryota</taxon>
        <taxon>Fungi</taxon>
        <taxon>Dikarya</taxon>
        <taxon>Ascomycota</taxon>
        <taxon>Pezizomycotina</taxon>
        <taxon>Sordariomycetes</taxon>
        <taxon>Hypocreomycetidae</taxon>
        <taxon>Hypocreales</taxon>
        <taxon>Hypocreaceae</taxon>
        <taxon>Trichoderma</taxon>
    </lineage>
</organism>
<dbReference type="EMBL" id="JAIWOZ010000001">
    <property type="protein sequence ID" value="KAH6610009.1"/>
    <property type="molecule type" value="Genomic_DNA"/>
</dbReference>
<keyword evidence="2" id="KW-1185">Reference proteome</keyword>
<gene>
    <name evidence="1" type="ORF">Trco_000029</name>
</gene>
<sequence length="67" mass="7201">MSSFKSPGSASNSCEPLPNPIRFRIDANKPACWLMPSNLVLPKQQLITKIQIVMSGSSSHPTSVTSS</sequence>